<dbReference type="Proteomes" id="UP000255024">
    <property type="component" value="Unassembled WGS sequence"/>
</dbReference>
<keyword evidence="2" id="KW-1185">Reference proteome</keyword>
<protein>
    <submittedName>
        <fullName evidence="1">Uncharacterized protein</fullName>
    </submittedName>
</protein>
<name>A0A378U6M4_MYROD</name>
<reference evidence="1 2" key="1">
    <citation type="submission" date="2018-06" db="EMBL/GenBank/DDBJ databases">
        <authorList>
            <consortium name="Pathogen Informatics"/>
            <person name="Doyle S."/>
        </authorList>
    </citation>
    <scope>NUCLEOTIDE SEQUENCE [LARGE SCALE GENOMIC DNA]</scope>
    <source>
        <strain evidence="1 2">NCTC11179</strain>
    </source>
</reference>
<dbReference type="EMBL" id="UGQL01000002">
    <property type="protein sequence ID" value="STZ69992.1"/>
    <property type="molecule type" value="Genomic_DNA"/>
</dbReference>
<evidence type="ECO:0000313" key="1">
    <source>
        <dbReference type="EMBL" id="STZ69992.1"/>
    </source>
</evidence>
<gene>
    <name evidence="1" type="ORF">NCTC11179_03517</name>
</gene>
<evidence type="ECO:0000313" key="2">
    <source>
        <dbReference type="Proteomes" id="UP000255024"/>
    </source>
</evidence>
<accession>A0A378U6M4</accession>
<dbReference type="RefSeq" id="WP_147279651.1">
    <property type="nucleotide sequence ID" value="NZ_CP068107.1"/>
</dbReference>
<proteinExistence type="predicted"/>
<sequence length="208" mass="24358">MGKIILLISLFSFAFGVSQDKKTKVYFEIEQKEVRDSTWLKVKLVNNSNQDIWIALDTVTSNQTKNFLCTNSFYKGLEMKETLTSHLKGESSYATMLVSAQNFDCFDGRESKITSKKNLILVKKGNEIVFSYFFTLRKMQKENLVYYREHTVEDIVRQEGYVTLELIYSMSSLWLDQYVDKELLQELSKEDYVPFVNNIKSNSIKFVY</sequence>
<dbReference type="AlphaFoldDB" id="A0A378U6M4"/>
<organism evidence="1 2">
    <name type="scientific">Myroides odoratus</name>
    <name type="common">Flavobacterium odoratum</name>
    <dbReference type="NCBI Taxonomy" id="256"/>
    <lineage>
        <taxon>Bacteria</taxon>
        <taxon>Pseudomonadati</taxon>
        <taxon>Bacteroidota</taxon>
        <taxon>Flavobacteriia</taxon>
        <taxon>Flavobacteriales</taxon>
        <taxon>Flavobacteriaceae</taxon>
        <taxon>Myroides</taxon>
    </lineage>
</organism>